<feature type="region of interest" description="Disordered" evidence="4">
    <location>
        <begin position="139"/>
        <end position="165"/>
    </location>
</feature>
<proteinExistence type="predicted"/>
<dbReference type="InterPro" id="IPR032675">
    <property type="entry name" value="LRR_dom_sf"/>
</dbReference>
<protein>
    <recommendedName>
        <fullName evidence="7">RNI-like protein</fullName>
    </recommendedName>
</protein>
<dbReference type="GO" id="GO:0005096">
    <property type="term" value="F:GTPase activator activity"/>
    <property type="evidence" value="ECO:0007669"/>
    <property type="project" value="UniProtKB-KW"/>
</dbReference>
<dbReference type="GO" id="GO:0048471">
    <property type="term" value="C:perinuclear region of cytoplasm"/>
    <property type="evidence" value="ECO:0007669"/>
    <property type="project" value="TreeGrafter"/>
</dbReference>
<keyword evidence="2" id="KW-0433">Leucine-rich repeat</keyword>
<feature type="region of interest" description="Disordered" evidence="4">
    <location>
        <begin position="1119"/>
        <end position="1188"/>
    </location>
</feature>
<dbReference type="OrthoDB" id="120976at2759"/>
<evidence type="ECO:0000313" key="5">
    <source>
        <dbReference type="EMBL" id="KAG0152500.1"/>
    </source>
</evidence>
<dbReference type="EMBL" id="MU167208">
    <property type="protein sequence ID" value="KAG0152500.1"/>
    <property type="molecule type" value="Genomic_DNA"/>
</dbReference>
<evidence type="ECO:0008006" key="7">
    <source>
        <dbReference type="Google" id="ProtNLM"/>
    </source>
</evidence>
<dbReference type="SUPFAM" id="SSF52047">
    <property type="entry name" value="RNI-like"/>
    <property type="match status" value="1"/>
</dbReference>
<name>A0A9P6TI84_9BASI</name>
<feature type="region of interest" description="Disordered" evidence="4">
    <location>
        <begin position="443"/>
        <end position="481"/>
    </location>
</feature>
<feature type="region of interest" description="Disordered" evidence="4">
    <location>
        <begin position="651"/>
        <end position="695"/>
    </location>
</feature>
<dbReference type="PANTHER" id="PTHR24113">
    <property type="entry name" value="RAN GTPASE-ACTIVATING PROTEIN 1"/>
    <property type="match status" value="1"/>
</dbReference>
<feature type="compositionally biased region" description="Low complexity" evidence="4">
    <location>
        <begin position="1"/>
        <end position="27"/>
    </location>
</feature>
<organism evidence="5 6">
    <name type="scientific">Cronartium quercuum f. sp. fusiforme G11</name>
    <dbReference type="NCBI Taxonomy" id="708437"/>
    <lineage>
        <taxon>Eukaryota</taxon>
        <taxon>Fungi</taxon>
        <taxon>Dikarya</taxon>
        <taxon>Basidiomycota</taxon>
        <taxon>Pucciniomycotina</taxon>
        <taxon>Pucciniomycetes</taxon>
        <taxon>Pucciniales</taxon>
        <taxon>Coleosporiaceae</taxon>
        <taxon>Cronartium</taxon>
    </lineage>
</organism>
<accession>A0A9P6TI84</accession>
<dbReference type="GO" id="GO:0031267">
    <property type="term" value="F:small GTPase binding"/>
    <property type="evidence" value="ECO:0007669"/>
    <property type="project" value="TreeGrafter"/>
</dbReference>
<dbReference type="Pfam" id="PF13516">
    <property type="entry name" value="LRR_6"/>
    <property type="match status" value="5"/>
</dbReference>
<keyword evidence="3" id="KW-0677">Repeat</keyword>
<dbReference type="AlphaFoldDB" id="A0A9P6TI84"/>
<dbReference type="GO" id="GO:0006913">
    <property type="term" value="P:nucleocytoplasmic transport"/>
    <property type="evidence" value="ECO:0007669"/>
    <property type="project" value="TreeGrafter"/>
</dbReference>
<feature type="compositionally biased region" description="Polar residues" evidence="4">
    <location>
        <begin position="933"/>
        <end position="954"/>
    </location>
</feature>
<evidence type="ECO:0000256" key="1">
    <source>
        <dbReference type="ARBA" id="ARBA00022468"/>
    </source>
</evidence>
<gene>
    <name evidence="5" type="ORF">CROQUDRAFT_35490</name>
</gene>
<evidence type="ECO:0000313" key="6">
    <source>
        <dbReference type="Proteomes" id="UP000886653"/>
    </source>
</evidence>
<feature type="compositionally biased region" description="Polar residues" evidence="4">
    <location>
        <begin position="684"/>
        <end position="695"/>
    </location>
</feature>
<feature type="region of interest" description="Disordered" evidence="4">
    <location>
        <begin position="1"/>
        <end position="60"/>
    </location>
</feature>
<keyword evidence="1" id="KW-0343">GTPase activation</keyword>
<dbReference type="InterPro" id="IPR027038">
    <property type="entry name" value="RanGap"/>
</dbReference>
<feature type="compositionally biased region" description="Pro residues" evidence="4">
    <location>
        <begin position="28"/>
        <end position="43"/>
    </location>
</feature>
<feature type="compositionally biased region" description="Basic and acidic residues" evidence="4">
    <location>
        <begin position="1245"/>
        <end position="1255"/>
    </location>
</feature>
<feature type="compositionally biased region" description="Low complexity" evidence="4">
    <location>
        <begin position="180"/>
        <end position="197"/>
    </location>
</feature>
<dbReference type="PANTHER" id="PTHR24113:SF12">
    <property type="entry name" value="RAN GTPASE-ACTIVATING PROTEIN 1"/>
    <property type="match status" value="1"/>
</dbReference>
<feature type="compositionally biased region" description="Polar residues" evidence="4">
    <location>
        <begin position="467"/>
        <end position="476"/>
    </location>
</feature>
<keyword evidence="6" id="KW-1185">Reference proteome</keyword>
<dbReference type="SMART" id="SM00368">
    <property type="entry name" value="LRR_RI"/>
    <property type="match status" value="8"/>
</dbReference>
<dbReference type="GO" id="GO:0005829">
    <property type="term" value="C:cytosol"/>
    <property type="evidence" value="ECO:0007669"/>
    <property type="project" value="TreeGrafter"/>
</dbReference>
<feature type="region of interest" description="Disordered" evidence="4">
    <location>
        <begin position="1231"/>
        <end position="1270"/>
    </location>
</feature>
<evidence type="ECO:0000256" key="3">
    <source>
        <dbReference type="ARBA" id="ARBA00022737"/>
    </source>
</evidence>
<dbReference type="InterPro" id="IPR001611">
    <property type="entry name" value="Leu-rich_rpt"/>
</dbReference>
<comment type="caution">
    <text evidence="5">The sequence shown here is derived from an EMBL/GenBank/DDBJ whole genome shotgun (WGS) entry which is preliminary data.</text>
</comment>
<dbReference type="Gene3D" id="3.80.10.10">
    <property type="entry name" value="Ribonuclease Inhibitor"/>
    <property type="match status" value="4"/>
</dbReference>
<sequence>MESQTQLSSQSASDLASASAPSSELQLPPRPRTPPHRQFPPKQPLKGILKPPPPPQAKFNFKRDILNPFSTRLGYAAVEESPLGAVVGVQAAAGWVGSAFKRLGAVAVAEKAKLDEAILAQGSQPQQSASSTTFTSTLNALKTKPTRSQNTDQRTLTSTDPIDGSNAQLSLSRLTSLSPLSATTSFEPPNIHPSPSSSAPPPSSLPTSQAVLSITTLKKVHFTMSDLKVVYPISNTQPPSFDQLNKSRINQARRLILSNRNSRINQSTQRGSESNSQVTSRSKTHSVNGWNAANLEVLYDECCKTREEGWGVVKIRQILKDSAPNPPKVIDLTGVQLNTNGLVEVLGDMLSVDFGLKSLVLEGCGLEDDGLKPILHALLVSGNLPSLSLANNKKLRAKGWKLVAIFLKKAKALRDLDLSDNSFDKRSIEYLLQALAGPNRKDDYYVPKPIENQPSDLPSPSAPFDVSATQSSQSTLPGDRELTKLQRCSDDPASAALPSDIPVSTSEEEEQSLFQKAPLLREDPPSPAFQALSAISALPKAGPSNLISLRLDRCNLKIPHLDLLGHGIRLSKLKHISLRQNKIGNLGAVALAVMIRDWPTQFNSSSSAGVLNNLDIGLDSNLHTPIFGVDADDVAVRVPARFEGSNSVTARQTNLLTEGSRAPSQPVVPFSNASTADTPEDQSTESITPTNQEPTNDITSIIQQEMKKANEQRIKLKSKIDPLPKMGQLLTLDVKSNDLRSADVFYLAQVLKKNRTLKVLNLADNKIDPVGLVHLSDALRFNTCLETLDLSKNPCCGTGLEGILALRTTCAINTTLKRLFLSQTDLSSEGAIALAEFVPEMRSLIHLDLTENHSIDIAGVMALAVSVKMNTTLRCLDINIPPNDPDFARLSQDILQSCVRNTEFAQQQALERGNLTTISQPMLKSTVVKELFTRQQNTGTPNSRRLHSTVSTSKRQPKSDLPSSDSVVEGILVAAEATCGILADLVREDERRKLAIQRERRAAIVECSDLVRELVDQAKASRVQIDEALVAITSDEIQMRATSVDLQLKKTIEYAETIYKRGPPQRVNSIPPPTNVVGSLGSLATSQITLASSDSVTESLSDSIIGTLPVNLPTRHIPTKSTLCEEPSSIPHPSTGLHVDIGKLSSVLPSDKQIDERNGDGDIEEEGQEEMSLPHPPRSPVETHSRSLTLEEGEVFRKGTVLGTADLDDEETQEVPGEILKESILVAEVKRNPRTSLESDQDLSVDEHSLEKSNELQETISTDTDEEDKQ</sequence>
<dbReference type="Proteomes" id="UP000886653">
    <property type="component" value="Unassembled WGS sequence"/>
</dbReference>
<reference evidence="5" key="1">
    <citation type="submission" date="2013-11" db="EMBL/GenBank/DDBJ databases">
        <title>Genome sequence of the fusiform rust pathogen reveals effectors for host alternation and coevolution with pine.</title>
        <authorList>
            <consortium name="DOE Joint Genome Institute"/>
            <person name="Smith K."/>
            <person name="Pendleton A."/>
            <person name="Kubisiak T."/>
            <person name="Anderson C."/>
            <person name="Salamov A."/>
            <person name="Aerts A."/>
            <person name="Riley R."/>
            <person name="Clum A."/>
            <person name="Lindquist E."/>
            <person name="Ence D."/>
            <person name="Campbell M."/>
            <person name="Kronenberg Z."/>
            <person name="Feau N."/>
            <person name="Dhillon B."/>
            <person name="Hamelin R."/>
            <person name="Burleigh J."/>
            <person name="Smith J."/>
            <person name="Yandell M."/>
            <person name="Nelson C."/>
            <person name="Grigoriev I."/>
            <person name="Davis J."/>
        </authorList>
    </citation>
    <scope>NUCLEOTIDE SEQUENCE</scope>
    <source>
        <strain evidence="5">G11</strain>
    </source>
</reference>
<feature type="compositionally biased region" description="Polar residues" evidence="4">
    <location>
        <begin position="146"/>
        <end position="165"/>
    </location>
</feature>
<feature type="region of interest" description="Disordered" evidence="4">
    <location>
        <begin position="180"/>
        <end position="207"/>
    </location>
</feature>
<evidence type="ECO:0000256" key="4">
    <source>
        <dbReference type="SAM" id="MobiDB-lite"/>
    </source>
</evidence>
<feature type="region of interest" description="Disordered" evidence="4">
    <location>
        <begin position="258"/>
        <end position="285"/>
    </location>
</feature>
<feature type="region of interest" description="Disordered" evidence="4">
    <location>
        <begin position="933"/>
        <end position="964"/>
    </location>
</feature>
<dbReference type="GO" id="GO:0005634">
    <property type="term" value="C:nucleus"/>
    <property type="evidence" value="ECO:0007669"/>
    <property type="project" value="TreeGrafter"/>
</dbReference>
<evidence type="ECO:0000256" key="2">
    <source>
        <dbReference type="ARBA" id="ARBA00022614"/>
    </source>
</evidence>